<proteinExistence type="predicted"/>
<evidence type="ECO:0000313" key="3">
    <source>
        <dbReference type="EMBL" id="CAB4200055.1"/>
    </source>
</evidence>
<evidence type="ECO:0000313" key="4">
    <source>
        <dbReference type="EMBL" id="CAB4218261.1"/>
    </source>
</evidence>
<dbReference type="EMBL" id="LR797107">
    <property type="protein sequence ID" value="CAB4187200.1"/>
    <property type="molecule type" value="Genomic_DNA"/>
</dbReference>
<protein>
    <submittedName>
        <fullName evidence="2">Uncharacterized protein</fullName>
    </submittedName>
</protein>
<dbReference type="EMBL" id="LR797292">
    <property type="protein sequence ID" value="CAB4200055.1"/>
    <property type="molecule type" value="Genomic_DNA"/>
</dbReference>
<feature type="compositionally biased region" description="Basic residues" evidence="1">
    <location>
        <begin position="8"/>
        <end position="18"/>
    </location>
</feature>
<dbReference type="EMBL" id="LR797469">
    <property type="protein sequence ID" value="CAB4218261.1"/>
    <property type="molecule type" value="Genomic_DNA"/>
</dbReference>
<feature type="region of interest" description="Disordered" evidence="1">
    <location>
        <begin position="1"/>
        <end position="30"/>
    </location>
</feature>
<gene>
    <name evidence="2" type="ORF">UFOVP1154_18</name>
    <name evidence="3" type="ORF">UFOVP1341_19</name>
    <name evidence="4" type="ORF">UFOVP1601_8</name>
</gene>
<evidence type="ECO:0000256" key="1">
    <source>
        <dbReference type="SAM" id="MobiDB-lite"/>
    </source>
</evidence>
<reference evidence="2" key="1">
    <citation type="submission" date="2020-05" db="EMBL/GenBank/DDBJ databases">
        <authorList>
            <person name="Chiriac C."/>
            <person name="Salcher M."/>
            <person name="Ghai R."/>
            <person name="Kavagutti S V."/>
        </authorList>
    </citation>
    <scope>NUCLEOTIDE SEQUENCE</scope>
</reference>
<organism evidence="2">
    <name type="scientific">uncultured Caudovirales phage</name>
    <dbReference type="NCBI Taxonomy" id="2100421"/>
    <lineage>
        <taxon>Viruses</taxon>
        <taxon>Duplodnaviria</taxon>
        <taxon>Heunggongvirae</taxon>
        <taxon>Uroviricota</taxon>
        <taxon>Caudoviricetes</taxon>
        <taxon>Peduoviridae</taxon>
        <taxon>Maltschvirus</taxon>
        <taxon>Maltschvirus maltsch</taxon>
    </lineage>
</organism>
<accession>A0A6J5QRR9</accession>
<name>A0A6J5QRR9_9CAUD</name>
<sequence length="159" mass="17659">MEVSNNSKRAKPGRKKGTIKTGGKPKGYKFPATLAKEAAREAVRQRITQRLQPIVDAQIDSAIGISHFMLRDPDTGQWERVNDPDQIVAALNDPRAKQGSTFRIYVKDPNANAARDMLAYAIDKPKEQLQEIKVEGGETLIATLHAGRQRSAERAKLKK</sequence>
<evidence type="ECO:0000313" key="2">
    <source>
        <dbReference type="EMBL" id="CAB4187200.1"/>
    </source>
</evidence>